<proteinExistence type="predicted"/>
<organism evidence="1">
    <name type="scientific">Arundo donax</name>
    <name type="common">Giant reed</name>
    <name type="synonym">Donax arundinaceus</name>
    <dbReference type="NCBI Taxonomy" id="35708"/>
    <lineage>
        <taxon>Eukaryota</taxon>
        <taxon>Viridiplantae</taxon>
        <taxon>Streptophyta</taxon>
        <taxon>Embryophyta</taxon>
        <taxon>Tracheophyta</taxon>
        <taxon>Spermatophyta</taxon>
        <taxon>Magnoliopsida</taxon>
        <taxon>Liliopsida</taxon>
        <taxon>Poales</taxon>
        <taxon>Poaceae</taxon>
        <taxon>PACMAD clade</taxon>
        <taxon>Arundinoideae</taxon>
        <taxon>Arundineae</taxon>
        <taxon>Arundo</taxon>
    </lineage>
</organism>
<reference evidence="1" key="2">
    <citation type="journal article" date="2015" name="Data Brief">
        <title>Shoot transcriptome of the giant reed, Arundo donax.</title>
        <authorList>
            <person name="Barrero R.A."/>
            <person name="Guerrero F.D."/>
            <person name="Moolhuijzen P."/>
            <person name="Goolsby J.A."/>
            <person name="Tidwell J."/>
            <person name="Bellgard S.E."/>
            <person name="Bellgard M.I."/>
        </authorList>
    </citation>
    <scope>NUCLEOTIDE SEQUENCE</scope>
    <source>
        <tissue evidence="1">Shoot tissue taken approximately 20 cm above the soil surface</tissue>
    </source>
</reference>
<reference evidence="1" key="1">
    <citation type="submission" date="2014-09" db="EMBL/GenBank/DDBJ databases">
        <authorList>
            <person name="Magalhaes I.L.F."/>
            <person name="Oliveira U."/>
            <person name="Santos F.R."/>
            <person name="Vidigal T.H.D.A."/>
            <person name="Brescovit A.D."/>
            <person name="Santos A.J."/>
        </authorList>
    </citation>
    <scope>NUCLEOTIDE SEQUENCE</scope>
    <source>
        <tissue evidence="1">Shoot tissue taken approximately 20 cm above the soil surface</tissue>
    </source>
</reference>
<name>A0A0A9FK06_ARUDO</name>
<evidence type="ECO:0000313" key="1">
    <source>
        <dbReference type="EMBL" id="JAE12632.1"/>
    </source>
</evidence>
<accession>A0A0A9FK06</accession>
<dbReference type="AlphaFoldDB" id="A0A0A9FK06"/>
<dbReference type="EMBL" id="GBRH01185264">
    <property type="protein sequence ID" value="JAE12632.1"/>
    <property type="molecule type" value="Transcribed_RNA"/>
</dbReference>
<sequence>MYDHLFVNIAGYLHQFYQGMAVRMYGNTAHTRTRKSEHA</sequence>
<protein>
    <submittedName>
        <fullName evidence="1">Uncharacterized protein</fullName>
    </submittedName>
</protein>